<keyword evidence="2" id="KW-0560">Oxidoreductase</keyword>
<dbReference type="EC" id="1.15.1.1" evidence="2"/>
<accession>A0A853FF60</accession>
<reference evidence="6 7" key="1">
    <citation type="submission" date="2020-07" db="EMBL/GenBank/DDBJ databases">
        <title>Taxonomic revisions and descriptions of new bacterial species based on genomic comparisons in the high-G+C-content subgroup of the family Alcaligenaceae.</title>
        <authorList>
            <person name="Szabo A."/>
            <person name="Felfoldi T."/>
        </authorList>
    </citation>
    <scope>NUCLEOTIDE SEQUENCE [LARGE SCALE GENOMIC DNA]</scope>
    <source>
        <strain evidence="6 7">DSM 25264</strain>
    </source>
</reference>
<evidence type="ECO:0000256" key="3">
    <source>
        <dbReference type="SAM" id="MobiDB-lite"/>
    </source>
</evidence>
<dbReference type="RefSeq" id="WP_129969135.1">
    <property type="nucleotide sequence ID" value="NZ_JACCEW010000002.1"/>
</dbReference>
<evidence type="ECO:0000313" key="7">
    <source>
        <dbReference type="Proteomes" id="UP000580517"/>
    </source>
</evidence>
<feature type="domain" description="Superoxide dismutase copper/zinc binding" evidence="5">
    <location>
        <begin position="36"/>
        <end position="169"/>
    </location>
</feature>
<evidence type="ECO:0000256" key="1">
    <source>
        <dbReference type="ARBA" id="ARBA00010457"/>
    </source>
</evidence>
<dbReference type="Proteomes" id="UP000580517">
    <property type="component" value="Unassembled WGS sequence"/>
</dbReference>
<dbReference type="EMBL" id="JACCEW010000002">
    <property type="protein sequence ID" value="NYT37141.1"/>
    <property type="molecule type" value="Genomic_DNA"/>
</dbReference>
<keyword evidence="4" id="KW-0732">Signal</keyword>
<comment type="catalytic activity">
    <reaction evidence="2">
        <text>2 superoxide + 2 H(+) = H2O2 + O2</text>
        <dbReference type="Rhea" id="RHEA:20696"/>
        <dbReference type="ChEBI" id="CHEBI:15378"/>
        <dbReference type="ChEBI" id="CHEBI:15379"/>
        <dbReference type="ChEBI" id="CHEBI:16240"/>
        <dbReference type="ChEBI" id="CHEBI:18421"/>
        <dbReference type="EC" id="1.15.1.1"/>
    </reaction>
</comment>
<dbReference type="PANTHER" id="PTHR10003">
    <property type="entry name" value="SUPEROXIDE DISMUTASE CU-ZN -RELATED"/>
    <property type="match status" value="1"/>
</dbReference>
<dbReference type="Gene3D" id="2.60.40.200">
    <property type="entry name" value="Superoxide dismutase, copper/zinc binding domain"/>
    <property type="match status" value="1"/>
</dbReference>
<dbReference type="CDD" id="cd00305">
    <property type="entry name" value="Cu-Zn_Superoxide_Dismutase"/>
    <property type="match status" value="1"/>
</dbReference>
<dbReference type="InterPro" id="IPR024134">
    <property type="entry name" value="SOD_Cu/Zn_/chaperone"/>
</dbReference>
<dbReference type="NCBIfam" id="NF007628">
    <property type="entry name" value="PRK10290.1"/>
    <property type="match status" value="1"/>
</dbReference>
<evidence type="ECO:0000259" key="5">
    <source>
        <dbReference type="Pfam" id="PF00080"/>
    </source>
</evidence>
<comment type="cofactor">
    <cofactor evidence="2">
        <name>Zn(2+)</name>
        <dbReference type="ChEBI" id="CHEBI:29105"/>
    </cofactor>
    <text evidence="2">Binds 1 zinc ion per subunit.</text>
</comment>
<comment type="caution">
    <text evidence="6">The sequence shown here is derived from an EMBL/GenBank/DDBJ whole genome shotgun (WGS) entry which is preliminary data.</text>
</comment>
<protein>
    <recommendedName>
        <fullName evidence="2">Superoxide dismutase [Cu-Zn]</fullName>
        <ecNumber evidence="2">1.15.1.1</ecNumber>
    </recommendedName>
</protein>
<feature type="chain" id="PRO_5032442002" description="Superoxide dismutase [Cu-Zn]" evidence="4">
    <location>
        <begin position="18"/>
        <end position="172"/>
    </location>
</feature>
<dbReference type="OrthoDB" id="5431326at2"/>
<dbReference type="PROSITE" id="PS00087">
    <property type="entry name" value="SOD_CU_ZN_1"/>
    <property type="match status" value="1"/>
</dbReference>
<dbReference type="InterPro" id="IPR001424">
    <property type="entry name" value="SOD_Cu_Zn_dom"/>
</dbReference>
<comment type="cofactor">
    <cofactor evidence="2">
        <name>Cu cation</name>
        <dbReference type="ChEBI" id="CHEBI:23378"/>
    </cofactor>
    <text evidence="2">Binds 1 copper ion per subunit.</text>
</comment>
<evidence type="ECO:0000256" key="4">
    <source>
        <dbReference type="SAM" id="SignalP"/>
    </source>
</evidence>
<evidence type="ECO:0000256" key="2">
    <source>
        <dbReference type="RuleBase" id="RU000393"/>
    </source>
</evidence>
<dbReference type="GO" id="GO:0005507">
    <property type="term" value="F:copper ion binding"/>
    <property type="evidence" value="ECO:0007669"/>
    <property type="project" value="InterPro"/>
</dbReference>
<keyword evidence="2" id="KW-0479">Metal-binding</keyword>
<dbReference type="InterPro" id="IPR036423">
    <property type="entry name" value="SOD-like_Cu/Zn_dom_sf"/>
</dbReference>
<feature type="region of interest" description="Disordered" evidence="3">
    <location>
        <begin position="68"/>
        <end position="103"/>
    </location>
</feature>
<gene>
    <name evidence="6" type="ORF">H0A68_09670</name>
</gene>
<keyword evidence="2" id="KW-0186">Copper</keyword>
<dbReference type="Pfam" id="PF00080">
    <property type="entry name" value="Sod_Cu"/>
    <property type="match status" value="1"/>
</dbReference>
<feature type="signal peptide" evidence="4">
    <location>
        <begin position="1"/>
        <end position="17"/>
    </location>
</feature>
<evidence type="ECO:0000313" key="6">
    <source>
        <dbReference type="EMBL" id="NYT37141.1"/>
    </source>
</evidence>
<organism evidence="6 7">
    <name type="scientific">Allopusillimonas soli</name>
    <dbReference type="NCBI Taxonomy" id="659016"/>
    <lineage>
        <taxon>Bacteria</taxon>
        <taxon>Pseudomonadati</taxon>
        <taxon>Pseudomonadota</taxon>
        <taxon>Betaproteobacteria</taxon>
        <taxon>Burkholderiales</taxon>
        <taxon>Alcaligenaceae</taxon>
        <taxon>Allopusillimonas</taxon>
    </lineage>
</organism>
<dbReference type="InterPro" id="IPR018152">
    <property type="entry name" value="SOD_Cu/Zn_BS"/>
</dbReference>
<dbReference type="SUPFAM" id="SSF49329">
    <property type="entry name" value="Cu,Zn superoxide dismutase-like"/>
    <property type="match status" value="1"/>
</dbReference>
<keyword evidence="2" id="KW-0862">Zinc</keyword>
<dbReference type="PROSITE" id="PS00332">
    <property type="entry name" value="SOD_CU_ZN_2"/>
    <property type="match status" value="1"/>
</dbReference>
<keyword evidence="7" id="KW-1185">Reference proteome</keyword>
<proteinExistence type="inferred from homology"/>
<dbReference type="AlphaFoldDB" id="A0A853FF60"/>
<feature type="compositionally biased region" description="Basic and acidic residues" evidence="3">
    <location>
        <begin position="68"/>
        <end position="79"/>
    </location>
</feature>
<dbReference type="GO" id="GO:0004784">
    <property type="term" value="F:superoxide dismutase activity"/>
    <property type="evidence" value="ECO:0007669"/>
    <property type="project" value="UniProtKB-EC"/>
</dbReference>
<comment type="function">
    <text evidence="2">Destroys radicals which are normally produced within the cells and which are toxic to biological systems.</text>
</comment>
<comment type="similarity">
    <text evidence="1 2">Belongs to the Cu-Zn superoxide dismutase family.</text>
</comment>
<sequence length="172" mass="17484">MAIVAIGVLCGASAAQADLTVPIAQATEHGPGKALGQITISESEYGLVFTPDIKGLKPGLHGFHVHEKPSCDPAEKDGKMTPAGGAGPHLDPDGAGKHGAPWGDGHLGDLPALYVAEDGTATHPVLAPRLNKLSQVEGHALMLHEGGDNYSDHPMKLGGGGGRFACGVVKQP</sequence>
<name>A0A853FF60_9BURK</name>